<gene>
    <name evidence="3" type="ORF">RND61_08410</name>
</gene>
<keyword evidence="2" id="KW-0812">Transmembrane</keyword>
<proteinExistence type="predicted"/>
<feature type="compositionally biased region" description="Polar residues" evidence="1">
    <location>
        <begin position="150"/>
        <end position="164"/>
    </location>
</feature>
<name>A0ABU3QH59_9ACTN</name>
<dbReference type="EMBL" id="JAWCTQ010000007">
    <property type="protein sequence ID" value="MDT9682095.1"/>
    <property type="molecule type" value="Genomic_DNA"/>
</dbReference>
<feature type="region of interest" description="Disordered" evidence="1">
    <location>
        <begin position="143"/>
        <end position="164"/>
    </location>
</feature>
<evidence type="ECO:0000313" key="4">
    <source>
        <dbReference type="Proteomes" id="UP001250181"/>
    </source>
</evidence>
<keyword evidence="2" id="KW-0472">Membrane</keyword>
<reference evidence="3 4" key="1">
    <citation type="submission" date="2023-09" db="EMBL/GenBank/DDBJ databases">
        <title>Streptomyces sp. nov.: A antagonism against Alternaria gaisen Producing Streptochlin, Isolated from Tamarix root soil.</title>
        <authorList>
            <person name="Chen Y."/>
        </authorList>
    </citation>
    <scope>NUCLEOTIDE SEQUENCE [LARGE SCALE GENOMIC DNA]</scope>
    <source>
        <strain evidence="3 4">TRM76323</strain>
    </source>
</reference>
<evidence type="ECO:0000256" key="1">
    <source>
        <dbReference type="SAM" id="MobiDB-lite"/>
    </source>
</evidence>
<keyword evidence="4" id="KW-1185">Reference proteome</keyword>
<organism evidence="3 4">
    <name type="scientific">Streptomyces tamarix</name>
    <dbReference type="NCBI Taxonomy" id="3078565"/>
    <lineage>
        <taxon>Bacteria</taxon>
        <taxon>Bacillati</taxon>
        <taxon>Actinomycetota</taxon>
        <taxon>Actinomycetes</taxon>
        <taxon>Kitasatosporales</taxon>
        <taxon>Streptomycetaceae</taxon>
        <taxon>Streptomyces</taxon>
    </lineage>
</organism>
<keyword evidence="2" id="KW-1133">Transmembrane helix</keyword>
<accession>A0ABU3QH59</accession>
<protein>
    <submittedName>
        <fullName evidence="3">Uncharacterized protein</fullName>
    </submittedName>
</protein>
<dbReference type="RefSeq" id="WP_315877178.1">
    <property type="nucleotide sequence ID" value="NZ_JAWCTQ010000007.1"/>
</dbReference>
<dbReference type="Proteomes" id="UP001250181">
    <property type="component" value="Unassembled WGS sequence"/>
</dbReference>
<sequence>MPFEDELGEALRRVGGTFDTDRQEILVMTATEQGRRSVRRRRSLAVAASVVALGLLGTGAYASGILPDLDRDTSIADETPVLGGDRVFSIFEKLLPDGTLSQKKVLPRGPGEYVRVSFLYRPDTGGDRLVEFRMGVADASRGDDGGRNLTHLNPTKPTTATETGSCRRQVITPEGHFIDLVLWNSPDPKSPEGTRPAAGLSWEATRLTNANEWRKELARFPKVDPLLGEKPMDPAWVRPPATVSGPGMAATLQSLLPKGTYSARAGRGTDHPLGPAGSLLYDDGKGAARVEVTVYRVDRNGASVREHTRCRSRACERKTLPDGSLMRAHELRHNKGTKQRVVTYVSASGDMVEVTAWNTPDEKSEVVLSEPPLTMELLKAGRDEPPLTPEQLKAGRDEPPLTMEQLKAVAMSSAWRPALSALPVAPDEEVSGPTRPSHWFRNMDLIATGEKTVWNEDGLGDGLVELRVDRNRRHTGDEPLLEVRQERVDRGGKGVIRWVLTGAQPGGARITVTAYNAPAPDADATRTTPPISLPWLKTVVLSDNWNNKNFQRSLELRKERN</sequence>
<evidence type="ECO:0000256" key="2">
    <source>
        <dbReference type="SAM" id="Phobius"/>
    </source>
</evidence>
<comment type="caution">
    <text evidence="3">The sequence shown here is derived from an EMBL/GenBank/DDBJ whole genome shotgun (WGS) entry which is preliminary data.</text>
</comment>
<feature type="transmembrane region" description="Helical" evidence="2">
    <location>
        <begin position="44"/>
        <end position="66"/>
    </location>
</feature>
<evidence type="ECO:0000313" key="3">
    <source>
        <dbReference type="EMBL" id="MDT9682095.1"/>
    </source>
</evidence>